<keyword evidence="3" id="KW-1185">Reference proteome</keyword>
<dbReference type="CDD" id="cd07067">
    <property type="entry name" value="HP_PGM_like"/>
    <property type="match status" value="1"/>
</dbReference>
<dbReference type="SMART" id="SM00855">
    <property type="entry name" value="PGAM"/>
    <property type="match status" value="1"/>
</dbReference>
<dbReference type="Proteomes" id="UP001460888">
    <property type="component" value="Unassembled WGS sequence"/>
</dbReference>
<comment type="caution">
    <text evidence="2">The sequence shown here is derived from an EMBL/GenBank/DDBJ whole genome shotgun (WGS) entry which is preliminary data.</text>
</comment>
<dbReference type="InterPro" id="IPR051021">
    <property type="entry name" value="Mito_Ser/Thr_phosphatase"/>
</dbReference>
<gene>
    <name evidence="2" type="ORF">SADO_08487</name>
</gene>
<dbReference type="Pfam" id="PF00300">
    <property type="entry name" value="His_Phos_1"/>
    <property type="match status" value="2"/>
</dbReference>
<dbReference type="PANTHER" id="PTHR20935:SF0">
    <property type="entry name" value="SERINE_THREONINE-PROTEIN PHOSPHATASE PGAM5, MITOCHONDRIAL"/>
    <property type="match status" value="1"/>
</dbReference>
<dbReference type="InterPro" id="IPR029033">
    <property type="entry name" value="His_PPase_superfam"/>
</dbReference>
<reference evidence="2 3" key="1">
    <citation type="submission" date="2013-03" db="EMBL/GenBank/DDBJ databases">
        <title>Salinisphaera dokdonensis CL-ES53 Genome Sequencing.</title>
        <authorList>
            <person name="Li C."/>
            <person name="Lai Q."/>
            <person name="Shao Z."/>
        </authorList>
    </citation>
    <scope>NUCLEOTIDE SEQUENCE [LARGE SCALE GENOMIC DNA]</scope>
    <source>
        <strain evidence="2 3">CL-ES53</strain>
    </source>
</reference>
<evidence type="ECO:0000256" key="1">
    <source>
        <dbReference type="ARBA" id="ARBA00022801"/>
    </source>
</evidence>
<dbReference type="Gene3D" id="3.40.50.1240">
    <property type="entry name" value="Phosphoglycerate mutase-like"/>
    <property type="match status" value="1"/>
</dbReference>
<protein>
    <submittedName>
        <fullName evidence="2">Phosphoglycerate mutase</fullName>
    </submittedName>
</protein>
<evidence type="ECO:0000313" key="2">
    <source>
        <dbReference type="EMBL" id="MES1929280.1"/>
    </source>
</evidence>
<dbReference type="EMBL" id="APND01000002">
    <property type="protein sequence ID" value="MES1929280.1"/>
    <property type="molecule type" value="Genomic_DNA"/>
</dbReference>
<dbReference type="PANTHER" id="PTHR20935">
    <property type="entry name" value="PHOSPHOGLYCERATE MUTASE-RELATED"/>
    <property type="match status" value="1"/>
</dbReference>
<evidence type="ECO:0000313" key="3">
    <source>
        <dbReference type="Proteomes" id="UP001460888"/>
    </source>
</evidence>
<accession>A0ABV2B120</accession>
<dbReference type="SUPFAM" id="SSF53254">
    <property type="entry name" value="Phosphoglycerate mutase-like"/>
    <property type="match status" value="1"/>
</dbReference>
<dbReference type="InterPro" id="IPR013078">
    <property type="entry name" value="His_Pase_superF_clade-1"/>
</dbReference>
<name>A0ABV2B120_9GAMM</name>
<dbReference type="RefSeq" id="WP_353110771.1">
    <property type="nucleotide sequence ID" value="NZ_APND01000002.1"/>
</dbReference>
<proteinExistence type="predicted"/>
<keyword evidence="1" id="KW-0378">Hydrolase</keyword>
<sequence length="233" mass="26275">MTQLILIRHGQASFGAANYDRLSETGERQARLVGRHLAARGQKFDVLMAGDMQRQRRTGELARESLPDAPELATDTDFNEYDADAIFKAYVPRVFDEHPELGEARDQLKTDRRVFQKVFEKVTRHWLAGTPHDTPNCESWVDFRARVQRGLERLRSDYPRDARIGVFSSGGPIAVSIATATDASHAKTIELNWSVYNAAISELRSTRDGWRMLGFNDIAALHAADDASLITFR</sequence>
<organism evidence="2 3">
    <name type="scientific">Salinisphaera dokdonensis CL-ES53</name>
    <dbReference type="NCBI Taxonomy" id="1304272"/>
    <lineage>
        <taxon>Bacteria</taxon>
        <taxon>Pseudomonadati</taxon>
        <taxon>Pseudomonadota</taxon>
        <taxon>Gammaproteobacteria</taxon>
        <taxon>Salinisphaerales</taxon>
        <taxon>Salinisphaeraceae</taxon>
        <taxon>Salinisphaera</taxon>
    </lineage>
</organism>